<dbReference type="InterPro" id="IPR013656">
    <property type="entry name" value="PAS_4"/>
</dbReference>
<evidence type="ECO:0000256" key="10">
    <source>
        <dbReference type="ARBA" id="ARBA00068150"/>
    </source>
</evidence>
<evidence type="ECO:0000256" key="9">
    <source>
        <dbReference type="ARBA" id="ARBA00064003"/>
    </source>
</evidence>
<evidence type="ECO:0000313" key="19">
    <source>
        <dbReference type="Proteomes" id="UP000009071"/>
    </source>
</evidence>
<dbReference type="PANTHER" id="PTHR43047:SF64">
    <property type="entry name" value="HISTIDINE KINASE CONTAINING CHEY-HOMOLOGOUS RECEIVER DOMAIN AND PAS DOMAIN-RELATED"/>
    <property type="match status" value="1"/>
</dbReference>
<name>C4XI98_SOLM1</name>
<dbReference type="InterPro" id="IPR036097">
    <property type="entry name" value="HisK_dim/P_sf"/>
</dbReference>
<proteinExistence type="predicted"/>
<keyword evidence="8" id="KW-0902">Two-component regulatory system</keyword>
<keyword evidence="4" id="KW-0808">Transferase</keyword>
<dbReference type="Proteomes" id="UP000009071">
    <property type="component" value="Chromosome"/>
</dbReference>
<feature type="modified residue" description="4-aspartylphosphate" evidence="11">
    <location>
        <position position="775"/>
    </location>
</feature>
<evidence type="ECO:0000256" key="8">
    <source>
        <dbReference type="ARBA" id="ARBA00023012"/>
    </source>
</evidence>
<feature type="coiled-coil region" evidence="12">
    <location>
        <begin position="320"/>
        <end position="347"/>
    </location>
</feature>
<feature type="domain" description="PAS" evidence="16">
    <location>
        <begin position="205"/>
        <end position="279"/>
    </location>
</feature>
<feature type="domain" description="PAC" evidence="17">
    <location>
        <begin position="409"/>
        <end position="465"/>
    </location>
</feature>
<organism evidence="18 19">
    <name type="scientific">Solidesulfovibrio magneticus (strain ATCC 700980 / DSM 13731 / RS-1)</name>
    <name type="common">Desulfovibrio magneticus</name>
    <dbReference type="NCBI Taxonomy" id="573370"/>
    <lineage>
        <taxon>Bacteria</taxon>
        <taxon>Pseudomonadati</taxon>
        <taxon>Thermodesulfobacteriota</taxon>
        <taxon>Desulfovibrionia</taxon>
        <taxon>Desulfovibrionales</taxon>
        <taxon>Desulfovibrionaceae</taxon>
        <taxon>Solidesulfovibrio</taxon>
    </lineage>
</organism>
<dbReference type="PROSITE" id="PS50113">
    <property type="entry name" value="PAC"/>
    <property type="match status" value="2"/>
</dbReference>
<dbReference type="SMART" id="SM00448">
    <property type="entry name" value="REC"/>
    <property type="match status" value="1"/>
</dbReference>
<accession>C4XI98</accession>
<dbReference type="Pfam" id="PF08448">
    <property type="entry name" value="PAS_4"/>
    <property type="match status" value="3"/>
</dbReference>
<dbReference type="SUPFAM" id="SSF47384">
    <property type="entry name" value="Homodimeric domain of signal transducing histidine kinase"/>
    <property type="match status" value="1"/>
</dbReference>
<keyword evidence="7" id="KW-0067">ATP-binding</keyword>
<reference evidence="18 19" key="1">
    <citation type="journal article" date="2009" name="Genome Res.">
        <title>Whole genome sequence of Desulfovibrio magneticus strain RS-1 revealed common gene clusters in magnetotactic bacteria.</title>
        <authorList>
            <person name="Nakazawa H."/>
            <person name="Arakaki A."/>
            <person name="Narita-Yamada S."/>
            <person name="Yashiro I."/>
            <person name="Jinno K."/>
            <person name="Aoki N."/>
            <person name="Tsuruyama A."/>
            <person name="Okamura Y."/>
            <person name="Tanikawa S."/>
            <person name="Fujita N."/>
            <person name="Takeyama H."/>
            <person name="Matsunaga T."/>
        </authorList>
    </citation>
    <scope>NUCLEOTIDE SEQUENCE [LARGE SCALE GENOMIC DNA]</scope>
    <source>
        <strain evidence="19">ATCC 700980 / DSM 13731 / RS-1</strain>
    </source>
</reference>
<comment type="subunit">
    <text evidence="9">At low DSF concentrations, interacts with RpfF.</text>
</comment>
<feature type="coiled-coil region" evidence="12">
    <location>
        <begin position="456"/>
        <end position="483"/>
    </location>
</feature>
<evidence type="ECO:0000259" key="16">
    <source>
        <dbReference type="PROSITE" id="PS50112"/>
    </source>
</evidence>
<dbReference type="GO" id="GO:0000155">
    <property type="term" value="F:phosphorelay sensor kinase activity"/>
    <property type="evidence" value="ECO:0007669"/>
    <property type="project" value="InterPro"/>
</dbReference>
<keyword evidence="12" id="KW-0175">Coiled coil</keyword>
<dbReference type="PROSITE" id="PS50110">
    <property type="entry name" value="RESPONSE_REGULATORY"/>
    <property type="match status" value="1"/>
</dbReference>
<feature type="domain" description="PAC" evidence="17">
    <location>
        <begin position="284"/>
        <end position="336"/>
    </location>
</feature>
<dbReference type="Gene3D" id="3.30.450.20">
    <property type="entry name" value="PAS domain"/>
    <property type="match status" value="3"/>
</dbReference>
<protein>
    <recommendedName>
        <fullName evidence="10">Sensory/regulatory protein RpfC</fullName>
        <ecNumber evidence="2">2.7.13.3</ecNumber>
    </recommendedName>
</protein>
<dbReference type="CDD" id="cd17546">
    <property type="entry name" value="REC_hyHK_CKI1_RcsC-like"/>
    <property type="match status" value="1"/>
</dbReference>
<dbReference type="InterPro" id="IPR004358">
    <property type="entry name" value="Sig_transdc_His_kin-like_C"/>
</dbReference>
<dbReference type="SUPFAM" id="SSF55874">
    <property type="entry name" value="ATPase domain of HSP90 chaperone/DNA topoisomerase II/histidine kinase"/>
    <property type="match status" value="1"/>
</dbReference>
<keyword evidence="3 11" id="KW-0597">Phosphoprotein</keyword>
<dbReference type="InterPro" id="IPR003661">
    <property type="entry name" value="HisK_dim/P_dom"/>
</dbReference>
<comment type="catalytic activity">
    <reaction evidence="1">
        <text>ATP + protein L-histidine = ADP + protein N-phospho-L-histidine.</text>
        <dbReference type="EC" id="2.7.13.3"/>
    </reaction>
</comment>
<evidence type="ECO:0000256" key="2">
    <source>
        <dbReference type="ARBA" id="ARBA00012438"/>
    </source>
</evidence>
<keyword evidence="19" id="KW-1185">Reference proteome</keyword>
<dbReference type="InterPro" id="IPR001789">
    <property type="entry name" value="Sig_transdc_resp-reg_receiver"/>
</dbReference>
<evidence type="ECO:0000259" key="14">
    <source>
        <dbReference type="PROSITE" id="PS50109"/>
    </source>
</evidence>
<dbReference type="SMART" id="SM00387">
    <property type="entry name" value="HATPase_c"/>
    <property type="match status" value="1"/>
</dbReference>
<keyword evidence="6" id="KW-0418">Kinase</keyword>
<dbReference type="SUPFAM" id="SSF55785">
    <property type="entry name" value="PYP-like sensor domain (PAS domain)"/>
    <property type="match status" value="3"/>
</dbReference>
<dbReference type="FunFam" id="1.10.287.130:FF:000002">
    <property type="entry name" value="Two-component osmosensing histidine kinase"/>
    <property type="match status" value="1"/>
</dbReference>
<dbReference type="InterPro" id="IPR003594">
    <property type="entry name" value="HATPase_dom"/>
</dbReference>
<dbReference type="Gene3D" id="1.10.287.130">
    <property type="match status" value="1"/>
</dbReference>
<dbReference type="PRINTS" id="PR00344">
    <property type="entry name" value="BCTRLSENSOR"/>
</dbReference>
<gene>
    <name evidence="18" type="ordered locus">DMR_05690</name>
</gene>
<dbReference type="InterPro" id="IPR000014">
    <property type="entry name" value="PAS"/>
</dbReference>
<evidence type="ECO:0000256" key="3">
    <source>
        <dbReference type="ARBA" id="ARBA00022553"/>
    </source>
</evidence>
<evidence type="ECO:0000256" key="13">
    <source>
        <dbReference type="SAM" id="Phobius"/>
    </source>
</evidence>
<dbReference type="EMBL" id="AP010904">
    <property type="protein sequence ID" value="BAH74060.1"/>
    <property type="molecule type" value="Genomic_DNA"/>
</dbReference>
<keyword evidence="13" id="KW-1133">Transmembrane helix</keyword>
<sequence length="853" mass="92445">MRNPPWLPVVGFPLPSAWVLALVVLLDPGKALADVSLQSLNMVDGLGGVFPQMAALWASLALAGVMAGIIVALLVALASRKQALAALGESQARYQGVVENAPAAIFIVNAAGRFLDVNPKACRLTGYDRETLLGLTIGEVLDQDSWQAVATYLADFKEGARIAEVSGRRRDGAKRWWSVSAVRLDGERVLGFAADVTERRRRDDARSVFYELVQNAEHVVVFKDRDLRYVMVNRAYQNLTGRPLEDVVGKTDPEAFEGLSAPEQIARYVENDRRALNLPRGRTLTSEEEMRGEGGGVRTFLTKKFPVYAEDGRLLGVATMASEITERKKAEARLRESEGRYRLLAELAPVSIMAFDAAGRIIFVNRRHLDTFAAGRRDRDYFLGRRLTDLPGIVRAGIAGKLAPLLEGREVDLEAVHFPEFTGGHSGYVNLRGVPFLRDDGSLAGGILIREDVTARIEMERTLTAARNEAQAANQTKSEFLANMSHEIRTPLNGVLGMLQLLRDTPLTAEQGEYADLAIQSSRRLTRLLADILDLSRVEAGKMAILCESFELARAVTEAVELFRPSARQAGVELRVYVDAALPARVAGDAARFQQVLANLVGNALKFTAKGSVAVEAYPLPPRREGETRALFSVADTGCGIADADLTRLFEPFVQGSRGYSRNAQGAGLGLSICKSLVELMGGNIAVDSEVGRGTTIFFCCSFNVCEPAGQAAAPVAAPAAPGGLRVLVAEDDRITRLAVRRLLEKEGHAVAEAVDGVQALEALLRQPFDLVLMDIQMPGLDGVQAVRVMRDDPRYAVVAGLPVVALTAFAMAGDREAFLTAGMDAYVPKPVFRDELLRAMEDALAAGRARNV</sequence>
<dbReference type="AlphaFoldDB" id="C4XI98"/>
<dbReference type="SMART" id="SM00388">
    <property type="entry name" value="HisKA"/>
    <property type="match status" value="1"/>
</dbReference>
<dbReference type="Pfam" id="PF00072">
    <property type="entry name" value="Response_reg"/>
    <property type="match status" value="1"/>
</dbReference>
<evidence type="ECO:0000256" key="1">
    <source>
        <dbReference type="ARBA" id="ARBA00000085"/>
    </source>
</evidence>
<dbReference type="KEGG" id="dma:DMR_05690"/>
<dbReference type="InterPro" id="IPR036890">
    <property type="entry name" value="HATPase_C_sf"/>
</dbReference>
<dbReference type="InterPro" id="IPR005467">
    <property type="entry name" value="His_kinase_dom"/>
</dbReference>
<keyword evidence="13" id="KW-0472">Membrane</keyword>
<keyword evidence="13" id="KW-0812">Transmembrane</keyword>
<keyword evidence="5" id="KW-0547">Nucleotide-binding</keyword>
<dbReference type="GO" id="GO:0005524">
    <property type="term" value="F:ATP binding"/>
    <property type="evidence" value="ECO:0007669"/>
    <property type="project" value="UniProtKB-KW"/>
</dbReference>
<evidence type="ECO:0000259" key="17">
    <source>
        <dbReference type="PROSITE" id="PS50113"/>
    </source>
</evidence>
<dbReference type="STRING" id="573370.DMR_05690"/>
<dbReference type="eggNOG" id="COG2205">
    <property type="taxonomic scope" value="Bacteria"/>
</dbReference>
<evidence type="ECO:0000259" key="15">
    <source>
        <dbReference type="PROSITE" id="PS50110"/>
    </source>
</evidence>
<evidence type="ECO:0000256" key="5">
    <source>
        <dbReference type="ARBA" id="ARBA00022741"/>
    </source>
</evidence>
<dbReference type="RefSeq" id="WP_012750141.1">
    <property type="nucleotide sequence ID" value="NC_012796.1"/>
</dbReference>
<dbReference type="SUPFAM" id="SSF52172">
    <property type="entry name" value="CheY-like"/>
    <property type="match status" value="1"/>
</dbReference>
<dbReference type="Pfam" id="PF02518">
    <property type="entry name" value="HATPase_c"/>
    <property type="match status" value="1"/>
</dbReference>
<dbReference type="Gene3D" id="3.30.565.10">
    <property type="entry name" value="Histidine kinase-like ATPase, C-terminal domain"/>
    <property type="match status" value="1"/>
</dbReference>
<dbReference type="InterPro" id="IPR011006">
    <property type="entry name" value="CheY-like_superfamily"/>
</dbReference>
<dbReference type="NCBIfam" id="TIGR00229">
    <property type="entry name" value="sensory_box"/>
    <property type="match status" value="3"/>
</dbReference>
<dbReference type="HOGENOM" id="CLU_000445_114_15_7"/>
<dbReference type="EC" id="2.7.13.3" evidence="2"/>
<dbReference type="Pfam" id="PF00512">
    <property type="entry name" value="HisKA"/>
    <property type="match status" value="1"/>
</dbReference>
<dbReference type="SMART" id="SM00091">
    <property type="entry name" value="PAS"/>
    <property type="match status" value="3"/>
</dbReference>
<dbReference type="PANTHER" id="PTHR43047">
    <property type="entry name" value="TWO-COMPONENT HISTIDINE PROTEIN KINASE"/>
    <property type="match status" value="1"/>
</dbReference>
<feature type="domain" description="Response regulatory" evidence="15">
    <location>
        <begin position="726"/>
        <end position="845"/>
    </location>
</feature>
<dbReference type="CDD" id="cd00082">
    <property type="entry name" value="HisKA"/>
    <property type="match status" value="1"/>
</dbReference>
<dbReference type="OrthoDB" id="5523766at2"/>
<dbReference type="CDD" id="cd00130">
    <property type="entry name" value="PAS"/>
    <property type="match status" value="1"/>
</dbReference>
<dbReference type="PROSITE" id="PS50112">
    <property type="entry name" value="PAS"/>
    <property type="match status" value="2"/>
</dbReference>
<evidence type="ECO:0000256" key="6">
    <source>
        <dbReference type="ARBA" id="ARBA00022777"/>
    </source>
</evidence>
<evidence type="ECO:0000256" key="11">
    <source>
        <dbReference type="PROSITE-ProRule" id="PRU00169"/>
    </source>
</evidence>
<evidence type="ECO:0000256" key="4">
    <source>
        <dbReference type="ARBA" id="ARBA00022679"/>
    </source>
</evidence>
<feature type="domain" description="PAS" evidence="16">
    <location>
        <begin position="90"/>
        <end position="160"/>
    </location>
</feature>
<feature type="domain" description="Histidine kinase" evidence="14">
    <location>
        <begin position="483"/>
        <end position="697"/>
    </location>
</feature>
<evidence type="ECO:0000313" key="18">
    <source>
        <dbReference type="EMBL" id="BAH74060.1"/>
    </source>
</evidence>
<dbReference type="CDD" id="cd16922">
    <property type="entry name" value="HATPase_EvgS-ArcB-TorS-like"/>
    <property type="match status" value="1"/>
</dbReference>
<dbReference type="InterPro" id="IPR035965">
    <property type="entry name" value="PAS-like_dom_sf"/>
</dbReference>
<dbReference type="Gene3D" id="3.40.50.2300">
    <property type="match status" value="1"/>
</dbReference>
<dbReference type="InterPro" id="IPR000700">
    <property type="entry name" value="PAS-assoc_C"/>
</dbReference>
<evidence type="ECO:0000256" key="7">
    <source>
        <dbReference type="ARBA" id="ARBA00022840"/>
    </source>
</evidence>
<feature type="transmembrane region" description="Helical" evidence="13">
    <location>
        <begin position="57"/>
        <end position="78"/>
    </location>
</feature>
<dbReference type="FunFam" id="3.30.565.10:FF:000010">
    <property type="entry name" value="Sensor histidine kinase RcsC"/>
    <property type="match status" value="1"/>
</dbReference>
<evidence type="ECO:0000256" key="12">
    <source>
        <dbReference type="SAM" id="Coils"/>
    </source>
</evidence>
<dbReference type="PROSITE" id="PS50109">
    <property type="entry name" value="HIS_KIN"/>
    <property type="match status" value="1"/>
</dbReference>